<dbReference type="InterPro" id="IPR003594">
    <property type="entry name" value="HATPase_dom"/>
</dbReference>
<dbReference type="EMBL" id="JBHUDG010000043">
    <property type="protein sequence ID" value="MFD1631197.1"/>
    <property type="molecule type" value="Genomic_DNA"/>
</dbReference>
<feature type="domain" description="Histidine kinase" evidence="10">
    <location>
        <begin position="867"/>
        <end position="1083"/>
    </location>
</feature>
<evidence type="ECO:0000256" key="4">
    <source>
        <dbReference type="ARBA" id="ARBA00023015"/>
    </source>
</evidence>
<gene>
    <name evidence="12" type="ORF">ACFSAH_15075</name>
</gene>
<dbReference type="SUPFAM" id="SSF52172">
    <property type="entry name" value="CheY-like"/>
    <property type="match status" value="1"/>
</dbReference>
<dbReference type="PROSITE" id="PS50109">
    <property type="entry name" value="HIS_KIN"/>
    <property type="match status" value="1"/>
</dbReference>
<dbReference type="PANTHER" id="PTHR43547">
    <property type="entry name" value="TWO-COMPONENT HISTIDINE KINASE"/>
    <property type="match status" value="1"/>
</dbReference>
<dbReference type="SMART" id="SM00342">
    <property type="entry name" value="HTH_ARAC"/>
    <property type="match status" value="1"/>
</dbReference>
<dbReference type="Pfam" id="PF07495">
    <property type="entry name" value="Y_Y_Y"/>
    <property type="match status" value="1"/>
</dbReference>
<dbReference type="PRINTS" id="PR00344">
    <property type="entry name" value="BCTRLSENSOR"/>
</dbReference>
<dbReference type="InterPro" id="IPR011006">
    <property type="entry name" value="CheY-like_superfamily"/>
</dbReference>
<evidence type="ECO:0000256" key="1">
    <source>
        <dbReference type="ARBA" id="ARBA00000085"/>
    </source>
</evidence>
<proteinExistence type="predicted"/>
<dbReference type="PROSITE" id="PS00041">
    <property type="entry name" value="HTH_ARAC_FAMILY_1"/>
    <property type="match status" value="1"/>
</dbReference>
<evidence type="ECO:0000256" key="6">
    <source>
        <dbReference type="ARBA" id="ARBA00023163"/>
    </source>
</evidence>
<dbReference type="InterPro" id="IPR013783">
    <property type="entry name" value="Ig-like_fold"/>
</dbReference>
<keyword evidence="4" id="KW-0805">Transcription regulation</keyword>
<keyword evidence="5" id="KW-0238">DNA-binding</keyword>
<evidence type="ECO:0000256" key="3">
    <source>
        <dbReference type="ARBA" id="ARBA00022553"/>
    </source>
</evidence>
<reference evidence="13" key="1">
    <citation type="journal article" date="2019" name="Int. J. Syst. Evol. Microbiol.">
        <title>The Global Catalogue of Microorganisms (GCM) 10K type strain sequencing project: providing services to taxonomists for standard genome sequencing and annotation.</title>
        <authorList>
            <consortium name="The Broad Institute Genomics Platform"/>
            <consortium name="The Broad Institute Genome Sequencing Center for Infectious Disease"/>
            <person name="Wu L."/>
            <person name="Ma J."/>
        </authorList>
    </citation>
    <scope>NUCLEOTIDE SEQUENCE [LARGE SCALE GENOMIC DNA]</scope>
    <source>
        <strain evidence="13">CCUG 53762</strain>
    </source>
</reference>
<dbReference type="Pfam" id="PF02518">
    <property type="entry name" value="HATPase_c"/>
    <property type="match status" value="1"/>
</dbReference>
<dbReference type="Pfam" id="PF00072">
    <property type="entry name" value="Response_reg"/>
    <property type="match status" value="1"/>
</dbReference>
<protein>
    <recommendedName>
        <fullName evidence="2">histidine kinase</fullName>
        <ecNumber evidence="2">2.7.13.3</ecNumber>
    </recommendedName>
</protein>
<dbReference type="SUPFAM" id="SSF55874">
    <property type="entry name" value="ATPase domain of HSP90 chaperone/DNA topoisomerase II/histidine kinase"/>
    <property type="match status" value="1"/>
</dbReference>
<dbReference type="SMART" id="SM00448">
    <property type="entry name" value="REC"/>
    <property type="match status" value="1"/>
</dbReference>
<dbReference type="PROSITE" id="PS01124">
    <property type="entry name" value="HTH_ARAC_FAMILY_2"/>
    <property type="match status" value="1"/>
</dbReference>
<feature type="transmembrane region" description="Helical" evidence="8">
    <location>
        <begin position="825"/>
        <end position="846"/>
    </location>
</feature>
<dbReference type="Pfam" id="PF07494">
    <property type="entry name" value="Reg_prop"/>
    <property type="match status" value="8"/>
</dbReference>
<evidence type="ECO:0000256" key="8">
    <source>
        <dbReference type="SAM" id="Phobius"/>
    </source>
</evidence>
<dbReference type="InterPro" id="IPR009057">
    <property type="entry name" value="Homeodomain-like_sf"/>
</dbReference>
<keyword evidence="8" id="KW-0472">Membrane</keyword>
<comment type="catalytic activity">
    <reaction evidence="1">
        <text>ATP + protein L-histidine = ADP + protein N-phospho-L-histidine.</text>
        <dbReference type="EC" id="2.7.13.3"/>
    </reaction>
</comment>
<accession>A0ABW4IFE5</accession>
<dbReference type="SMART" id="SM00387">
    <property type="entry name" value="HATPase_c"/>
    <property type="match status" value="1"/>
</dbReference>
<evidence type="ECO:0000259" key="11">
    <source>
        <dbReference type="PROSITE" id="PS50110"/>
    </source>
</evidence>
<dbReference type="Gene3D" id="3.40.50.2300">
    <property type="match status" value="1"/>
</dbReference>
<dbReference type="Proteomes" id="UP001597118">
    <property type="component" value="Unassembled WGS sequence"/>
</dbReference>
<dbReference type="InterPro" id="IPR005467">
    <property type="entry name" value="His_kinase_dom"/>
</dbReference>
<keyword evidence="6" id="KW-0804">Transcription</keyword>
<keyword evidence="13" id="KW-1185">Reference proteome</keyword>
<comment type="caution">
    <text evidence="12">The sequence shown here is derived from an EMBL/GenBank/DDBJ whole genome shotgun (WGS) entry which is preliminary data.</text>
</comment>
<dbReference type="InterPro" id="IPR018060">
    <property type="entry name" value="HTH_AraC"/>
</dbReference>
<name>A0ABW4IFE5_9SPHI</name>
<dbReference type="EC" id="2.7.13.3" evidence="2"/>
<dbReference type="InterPro" id="IPR001789">
    <property type="entry name" value="Sig_transdc_resp-reg_receiver"/>
</dbReference>
<dbReference type="CDD" id="cd00075">
    <property type="entry name" value="HATPase"/>
    <property type="match status" value="1"/>
</dbReference>
<evidence type="ECO:0000259" key="10">
    <source>
        <dbReference type="PROSITE" id="PS50109"/>
    </source>
</evidence>
<sequence length="1374" mass="156662">MKKIDLFFKIQHFFVEKGQLSKRDRRFFKSKGLFCVLLFLLFHDFIKAQKPDNSFEHFNVEQGLSQASVLSVTQDNRGFMWIGTRYGLNRYDGYRFKNFYADGKKGDLSGNEIMALLSDNKHNLWIGTTAGLNLYRPNTNDFDEFKADPFNPKSLSSSAVSCLFQDSRGSVWIGTYNGLNRLIDFKTKSFEKIDISEGENGFKSIRCIYETKDKTLWVGTTSGLVTIAFNGRQYEKNSIKKYIVSGTEGSISNNTVTSIIEDRKKRIWVGTQSGLNLFDPSTGKFTVFKKTEEPNSIISNNIRKMLMDDMGYIWIGTLEGLSVMDPDQLKFYNLNQNMETRNGLSQNSIHSMYKDRSGSTWVGTYFGGVNVHHPSTTFFKNFQHKENEPSLSDNVVSSILEDDKHNLWIATEGGGLNYYDRKSKSFICYKHDPYRETSIGSNLIKILLPEGEDVLWIGTHGGGINRFDRRTGIFKRLLSSVQEQEMIGLQVTSLIHFDNKRLLIGTQRGLFISDESKSNFYNFDIKIPEEAASIQIKALYKANNGDIWVGTNENAYLLKANSRTLIPISTLTKMSDLRVRANFITSDSHHNIWIGTYYKGLVKYDTKHQKITNYTKEQGLPHDNVVGLIEDQTGILWISTSNGLSSFSSKTQHFKNYNTSDGLLNNTFNVNAVTRTYSGDLFFGGYNGFTRVIPHNIKENTYRAPVYFTGLEISNKPVPILDSTGILEQDLSLLPDIELSYKQNTFKVDFALLNFIKSNKNSYIYKLDGFEQVWHQSNIPQASYINVPPGKYTLLVKGYNNDGYTENVPKELKIVITPPFYQSGWAYLLYSILFIAVLYLFFRYLLINALFRKEQETNQLKLNFFTNISHEIRTPLTLITGPLDQLLQKDYKDSYLEKQLRTIKLNTDRLMELVTELLDFRKIEEGKMKLELTKTNLSDFCQEVFLVFKPLAESRAIYYHFDSDCQELEIAFDRSKMEKVLFNILSNAFKFTEDNGQIAFRVVNLDKEVAIYIADNGKGIAEEDHQKIFENFYQSDNTRNHSSGIGLAFSKSIVLLHGGKIGVKKNGYENMDTCFEIIIPKNLVGGNDLQNQGIKSEAFLTQHILAGIQKETLPEKELVEGNLETILIVEDNEEIRQLIVSVLAGKYNVLQAGDGKIGWELAKKELPDLIISDVMMPEMDGLELCSLVKSEESTSHIPVILLTARAASIHQIDGLETGADAYVTKPFDIKVLELTMRNILTSKEKLRRKYSKDVFIETHQLTANNRDRLFLEKVIAFVDKYLSSSELSVPMLTSEIGMSQPVLNKKLKSLTGMGANDYIKSIRLKRAAQLLKETKMPVSEIAYATGFNERKYFSQEFKKQFGVSPTDYSSSEEN</sequence>
<dbReference type="SUPFAM" id="SSF46689">
    <property type="entry name" value="Homeodomain-like"/>
    <property type="match status" value="1"/>
</dbReference>
<evidence type="ECO:0000313" key="13">
    <source>
        <dbReference type="Proteomes" id="UP001597118"/>
    </source>
</evidence>
<evidence type="ECO:0000313" key="12">
    <source>
        <dbReference type="EMBL" id="MFD1631197.1"/>
    </source>
</evidence>
<evidence type="ECO:0000256" key="5">
    <source>
        <dbReference type="ARBA" id="ARBA00023125"/>
    </source>
</evidence>
<dbReference type="InterPro" id="IPR004358">
    <property type="entry name" value="Sig_transdc_His_kin-like_C"/>
</dbReference>
<evidence type="ECO:0000259" key="9">
    <source>
        <dbReference type="PROSITE" id="PS01124"/>
    </source>
</evidence>
<evidence type="ECO:0000256" key="7">
    <source>
        <dbReference type="PROSITE-ProRule" id="PRU00169"/>
    </source>
</evidence>
<dbReference type="Gene3D" id="2.60.40.10">
    <property type="entry name" value="Immunoglobulins"/>
    <property type="match status" value="1"/>
</dbReference>
<keyword evidence="3 7" id="KW-0597">Phosphoprotein</keyword>
<dbReference type="SUPFAM" id="SSF63829">
    <property type="entry name" value="Calcium-dependent phosphotriesterase"/>
    <property type="match status" value="3"/>
</dbReference>
<dbReference type="Gene3D" id="2.130.10.10">
    <property type="entry name" value="YVTN repeat-like/Quinoprotein amine dehydrogenase"/>
    <property type="match status" value="2"/>
</dbReference>
<dbReference type="Gene3D" id="3.30.565.10">
    <property type="entry name" value="Histidine kinase-like ATPase, C-terminal domain"/>
    <property type="match status" value="1"/>
</dbReference>
<dbReference type="PANTHER" id="PTHR43547:SF2">
    <property type="entry name" value="HYBRID SIGNAL TRANSDUCTION HISTIDINE KINASE C"/>
    <property type="match status" value="1"/>
</dbReference>
<dbReference type="Gene3D" id="1.10.10.60">
    <property type="entry name" value="Homeodomain-like"/>
    <property type="match status" value="1"/>
</dbReference>
<organism evidence="12 13">
    <name type="scientific">Pseudopedobacter beijingensis</name>
    <dbReference type="NCBI Taxonomy" id="1207056"/>
    <lineage>
        <taxon>Bacteria</taxon>
        <taxon>Pseudomonadati</taxon>
        <taxon>Bacteroidota</taxon>
        <taxon>Sphingobacteriia</taxon>
        <taxon>Sphingobacteriales</taxon>
        <taxon>Sphingobacteriaceae</taxon>
        <taxon>Pseudopedobacter</taxon>
    </lineage>
</organism>
<dbReference type="Pfam" id="PF00512">
    <property type="entry name" value="HisKA"/>
    <property type="match status" value="1"/>
</dbReference>
<feature type="modified residue" description="4-aspartylphosphate" evidence="7">
    <location>
        <position position="1173"/>
    </location>
</feature>
<dbReference type="CDD" id="cd17574">
    <property type="entry name" value="REC_OmpR"/>
    <property type="match status" value="1"/>
</dbReference>
<evidence type="ECO:0000256" key="2">
    <source>
        <dbReference type="ARBA" id="ARBA00012438"/>
    </source>
</evidence>
<dbReference type="InterPro" id="IPR011123">
    <property type="entry name" value="Y_Y_Y"/>
</dbReference>
<dbReference type="PROSITE" id="PS50110">
    <property type="entry name" value="RESPONSE_REGULATORY"/>
    <property type="match status" value="1"/>
</dbReference>
<keyword evidence="8" id="KW-0812">Transmembrane</keyword>
<dbReference type="CDD" id="cd00082">
    <property type="entry name" value="HisKA"/>
    <property type="match status" value="1"/>
</dbReference>
<feature type="domain" description="HTH araC/xylS-type" evidence="9">
    <location>
        <begin position="1272"/>
        <end position="1371"/>
    </location>
</feature>
<dbReference type="RefSeq" id="WP_379663566.1">
    <property type="nucleotide sequence ID" value="NZ_JBHUDG010000043.1"/>
</dbReference>
<dbReference type="SMART" id="SM00388">
    <property type="entry name" value="HisKA"/>
    <property type="match status" value="1"/>
</dbReference>
<dbReference type="Pfam" id="PF12833">
    <property type="entry name" value="HTH_18"/>
    <property type="match status" value="1"/>
</dbReference>
<dbReference type="Gene3D" id="1.10.287.130">
    <property type="match status" value="1"/>
</dbReference>
<keyword evidence="8" id="KW-1133">Transmembrane helix</keyword>
<dbReference type="SUPFAM" id="SSF47384">
    <property type="entry name" value="Homodimeric domain of signal transducing histidine kinase"/>
    <property type="match status" value="1"/>
</dbReference>
<dbReference type="InterPro" id="IPR015943">
    <property type="entry name" value="WD40/YVTN_repeat-like_dom_sf"/>
</dbReference>
<dbReference type="InterPro" id="IPR018062">
    <property type="entry name" value="HTH_AraC-typ_CS"/>
</dbReference>
<feature type="domain" description="Response regulatory" evidence="11">
    <location>
        <begin position="1125"/>
        <end position="1240"/>
    </location>
</feature>
<dbReference type="InterPro" id="IPR011110">
    <property type="entry name" value="Reg_prop"/>
</dbReference>
<dbReference type="InterPro" id="IPR036097">
    <property type="entry name" value="HisK_dim/P_sf"/>
</dbReference>
<dbReference type="InterPro" id="IPR036890">
    <property type="entry name" value="HATPase_C_sf"/>
</dbReference>
<dbReference type="InterPro" id="IPR003661">
    <property type="entry name" value="HisK_dim/P_dom"/>
</dbReference>